<dbReference type="HOGENOM" id="CLU_2805844_0_0_9"/>
<dbReference type="EMBL" id="AHYT01000002">
    <property type="protein sequence ID" value="EOT29917.1"/>
    <property type="molecule type" value="Genomic_DNA"/>
</dbReference>
<name>S0JC58_9ENTE</name>
<protein>
    <submittedName>
        <fullName evidence="1">Uncharacterized protein</fullName>
    </submittedName>
</protein>
<dbReference type="PATRIC" id="fig|1139996.3.peg.600"/>
<evidence type="ECO:0000313" key="2">
    <source>
        <dbReference type="Proteomes" id="UP000014136"/>
    </source>
</evidence>
<proteinExistence type="predicted"/>
<gene>
    <name evidence="1" type="ORF">OMQ_00609</name>
</gene>
<accession>S0JC58</accession>
<evidence type="ECO:0000313" key="1">
    <source>
        <dbReference type="EMBL" id="EOT29917.1"/>
    </source>
</evidence>
<dbReference type="AlphaFoldDB" id="S0JC58"/>
<sequence length="67" mass="7870">MPTTKERRKAWGELSGYKEELRQRNASIIREFQKGYSMKHSAEKYHLSIHAIKKSFTSNTKSAIVER</sequence>
<reference evidence="1 2" key="1">
    <citation type="submission" date="2013-03" db="EMBL/GenBank/DDBJ databases">
        <title>The Genome Sequence of Enterococcus saccharolyticus ATCC_43076 (Illumina only assembly).</title>
        <authorList>
            <consortium name="The Broad Institute Genomics Platform"/>
            <consortium name="The Broad Institute Genome Sequencing Center for Infectious Disease"/>
            <person name="Earl A."/>
            <person name="Russ C."/>
            <person name="Gilmore M."/>
            <person name="Surin D."/>
            <person name="Walker B."/>
            <person name="Young S."/>
            <person name="Zeng Q."/>
            <person name="Gargeya S."/>
            <person name="Fitzgerald M."/>
            <person name="Haas B."/>
            <person name="Abouelleil A."/>
            <person name="Allen A.W."/>
            <person name="Alvarado L."/>
            <person name="Arachchi H.M."/>
            <person name="Berlin A.M."/>
            <person name="Chapman S.B."/>
            <person name="Gainer-Dewar J."/>
            <person name="Goldberg J."/>
            <person name="Griggs A."/>
            <person name="Gujja S."/>
            <person name="Hansen M."/>
            <person name="Howarth C."/>
            <person name="Imamovic A."/>
            <person name="Ireland A."/>
            <person name="Larimer J."/>
            <person name="McCowan C."/>
            <person name="Murphy C."/>
            <person name="Pearson M."/>
            <person name="Poon T.W."/>
            <person name="Priest M."/>
            <person name="Roberts A."/>
            <person name="Saif S."/>
            <person name="Shea T."/>
            <person name="Sisk P."/>
            <person name="Sykes S."/>
            <person name="Wortman J."/>
            <person name="Nusbaum C."/>
            <person name="Birren B."/>
        </authorList>
    </citation>
    <scope>NUCLEOTIDE SEQUENCE [LARGE SCALE GENOMIC DNA]</scope>
    <source>
        <strain evidence="1 2">ATCC 43076</strain>
    </source>
</reference>
<dbReference type="OrthoDB" id="9800398at2"/>
<keyword evidence="2" id="KW-1185">Reference proteome</keyword>
<dbReference type="STRING" id="41997.RV16_GL001812"/>
<comment type="caution">
    <text evidence="1">The sequence shown here is derived from an EMBL/GenBank/DDBJ whole genome shotgun (WGS) entry which is preliminary data.</text>
</comment>
<organism evidence="1 2">
    <name type="scientific">Enterococcus saccharolyticus subsp. saccharolyticus ATCC 43076</name>
    <dbReference type="NCBI Taxonomy" id="1139996"/>
    <lineage>
        <taxon>Bacteria</taxon>
        <taxon>Bacillati</taxon>
        <taxon>Bacillota</taxon>
        <taxon>Bacilli</taxon>
        <taxon>Lactobacillales</taxon>
        <taxon>Enterococcaceae</taxon>
        <taxon>Enterococcus</taxon>
    </lineage>
</organism>
<dbReference type="Proteomes" id="UP000014136">
    <property type="component" value="Unassembled WGS sequence"/>
</dbReference>